<evidence type="ECO:0000313" key="2">
    <source>
        <dbReference type="EMBL" id="TCS85276.1"/>
    </source>
</evidence>
<sequence>MYRIFDILVIDRGKKRASCSHYVAVSQTSEPINTDRPDQSDGTYTSPKGSFQLETGFTYGKEESQYLLHNTMLRYGLFSKTEIRLSVDYGRMKSKTGIMPVGISVKHRIALQKGLFPDITAVGNIGLPFSASRNFRPRNQPATLSLAFQNEFLEKFSVVYNVGWSLDGVATTNNWILTTSAGFFATEALSFFAEYFSQFASSARPDHNIDMGVAWLLKNNLQLDLTAGSTILAGSKDRFVTTGISYRFD</sequence>
<protein>
    <submittedName>
        <fullName evidence="2">Outer membrane putative beta-barrel porin/alpha-amylase</fullName>
    </submittedName>
</protein>
<dbReference type="Pfam" id="PF13557">
    <property type="entry name" value="Phenol_MetA_deg"/>
    <property type="match status" value="1"/>
</dbReference>
<proteinExistence type="predicted"/>
<dbReference type="InterPro" id="IPR025737">
    <property type="entry name" value="FApF"/>
</dbReference>
<feature type="region of interest" description="Disordered" evidence="1">
    <location>
        <begin position="28"/>
        <end position="47"/>
    </location>
</feature>
<organism evidence="2 3">
    <name type="scientific">Anseongella ginsenosidimutans</name>
    <dbReference type="NCBI Taxonomy" id="496056"/>
    <lineage>
        <taxon>Bacteria</taxon>
        <taxon>Pseudomonadati</taxon>
        <taxon>Bacteroidota</taxon>
        <taxon>Sphingobacteriia</taxon>
        <taxon>Sphingobacteriales</taxon>
        <taxon>Sphingobacteriaceae</taxon>
        <taxon>Anseongella</taxon>
    </lineage>
</organism>
<comment type="caution">
    <text evidence="2">The sequence shown here is derived from an EMBL/GenBank/DDBJ whole genome shotgun (WGS) entry which is preliminary data.</text>
</comment>
<name>A0A4R3KNF1_9SPHI</name>
<evidence type="ECO:0000256" key="1">
    <source>
        <dbReference type="SAM" id="MobiDB-lite"/>
    </source>
</evidence>
<dbReference type="Proteomes" id="UP000295807">
    <property type="component" value="Unassembled WGS sequence"/>
</dbReference>
<reference evidence="2 3" key="1">
    <citation type="submission" date="2019-03" db="EMBL/GenBank/DDBJ databases">
        <title>Genomic Encyclopedia of Type Strains, Phase IV (KMG-IV): sequencing the most valuable type-strain genomes for metagenomic binning, comparative biology and taxonomic classification.</title>
        <authorList>
            <person name="Goeker M."/>
        </authorList>
    </citation>
    <scope>NUCLEOTIDE SEQUENCE [LARGE SCALE GENOMIC DNA]</scope>
    <source>
        <strain evidence="2 3">DSM 21100</strain>
    </source>
</reference>
<dbReference type="AlphaFoldDB" id="A0A4R3KNF1"/>
<keyword evidence="3" id="KW-1185">Reference proteome</keyword>
<gene>
    <name evidence="2" type="ORF">EDD80_11311</name>
</gene>
<accession>A0A4R3KNF1</accession>
<evidence type="ECO:0000313" key="3">
    <source>
        <dbReference type="Proteomes" id="UP000295807"/>
    </source>
</evidence>
<dbReference type="EMBL" id="SMAD01000013">
    <property type="protein sequence ID" value="TCS85276.1"/>
    <property type="molecule type" value="Genomic_DNA"/>
</dbReference>